<dbReference type="Pfam" id="PF03478">
    <property type="entry name" value="Beta-prop_KIB1-4"/>
    <property type="match status" value="1"/>
</dbReference>
<dbReference type="PANTHER" id="PTHR44259">
    <property type="entry name" value="OS07G0183000 PROTEIN-RELATED"/>
    <property type="match status" value="1"/>
</dbReference>
<dbReference type="InterPro" id="IPR050942">
    <property type="entry name" value="F-box_BR-signaling"/>
</dbReference>
<keyword evidence="3" id="KW-1185">Reference proteome</keyword>
<name>A0ABR2CP07_9ROSI</name>
<dbReference type="InterPro" id="IPR001810">
    <property type="entry name" value="F-box_dom"/>
</dbReference>
<organism evidence="2 3">
    <name type="scientific">Hibiscus sabdariffa</name>
    <name type="common">roselle</name>
    <dbReference type="NCBI Taxonomy" id="183260"/>
    <lineage>
        <taxon>Eukaryota</taxon>
        <taxon>Viridiplantae</taxon>
        <taxon>Streptophyta</taxon>
        <taxon>Embryophyta</taxon>
        <taxon>Tracheophyta</taxon>
        <taxon>Spermatophyta</taxon>
        <taxon>Magnoliopsida</taxon>
        <taxon>eudicotyledons</taxon>
        <taxon>Gunneridae</taxon>
        <taxon>Pentapetalae</taxon>
        <taxon>rosids</taxon>
        <taxon>malvids</taxon>
        <taxon>Malvales</taxon>
        <taxon>Malvaceae</taxon>
        <taxon>Malvoideae</taxon>
        <taxon>Hibiscus</taxon>
    </lineage>
</organism>
<dbReference type="CDD" id="cd09917">
    <property type="entry name" value="F-box_SF"/>
    <property type="match status" value="1"/>
</dbReference>
<dbReference type="EMBL" id="JBBPBM010000048">
    <property type="protein sequence ID" value="KAK8521274.1"/>
    <property type="molecule type" value="Genomic_DNA"/>
</dbReference>
<dbReference type="PANTHER" id="PTHR44259:SF15">
    <property type="entry name" value="F-BOX PROTEIN KIB2-RELATED"/>
    <property type="match status" value="1"/>
</dbReference>
<dbReference type="SUPFAM" id="SSF81383">
    <property type="entry name" value="F-box domain"/>
    <property type="match status" value="1"/>
</dbReference>
<gene>
    <name evidence="2" type="ORF">V6N12_005183</name>
</gene>
<dbReference type="PROSITE" id="PS50181">
    <property type="entry name" value="FBOX"/>
    <property type="match status" value="1"/>
</dbReference>
<dbReference type="Proteomes" id="UP001472677">
    <property type="component" value="Unassembled WGS sequence"/>
</dbReference>
<accession>A0ABR2CP07</accession>
<protein>
    <recommendedName>
        <fullName evidence="1">F-box domain-containing protein</fullName>
    </recommendedName>
</protein>
<reference evidence="2 3" key="1">
    <citation type="journal article" date="2024" name="G3 (Bethesda)">
        <title>Genome assembly of Hibiscus sabdariffa L. provides insights into metabolisms of medicinal natural products.</title>
        <authorList>
            <person name="Kim T."/>
        </authorList>
    </citation>
    <scope>NUCLEOTIDE SEQUENCE [LARGE SCALE GENOMIC DNA]</scope>
    <source>
        <strain evidence="2">TK-2024</strain>
        <tissue evidence="2">Old leaves</tissue>
    </source>
</reference>
<dbReference type="Pfam" id="PF12937">
    <property type="entry name" value="F-box-like"/>
    <property type="match status" value="1"/>
</dbReference>
<feature type="domain" description="F-box" evidence="1">
    <location>
        <begin position="20"/>
        <end position="69"/>
    </location>
</feature>
<evidence type="ECO:0000313" key="3">
    <source>
        <dbReference type="Proteomes" id="UP001472677"/>
    </source>
</evidence>
<evidence type="ECO:0000259" key="1">
    <source>
        <dbReference type="PROSITE" id="PS50181"/>
    </source>
</evidence>
<dbReference type="Gene3D" id="1.20.1280.50">
    <property type="match status" value="1"/>
</dbReference>
<dbReference type="InterPro" id="IPR036047">
    <property type="entry name" value="F-box-like_dom_sf"/>
</dbReference>
<dbReference type="InterPro" id="IPR005174">
    <property type="entry name" value="KIB1-4_b-propeller"/>
</dbReference>
<proteinExistence type="predicted"/>
<sequence>MLQPKKISMKRRFDPSPLTSSIVDQLPIEVLRSIFNKLSFPDFVQAKAVCSSWNLLGEEFVSKMPWLMLPSKKEVEEGDGIDVKNNGYNGFLNLGENRVYSLKTTPMEFRESCCIGSSQGWLVFLGQRAVPFLLNPFRRIKIHVPPVDRILGLKKMERNMDGDYEVDYFNDCRSSGFLFMCGKQEVRERFIQKAILTGEPDSNNENYGLILLCNYGKEIVYYASGGDNSWTILDGSHPTYQDIICHENNLYALSDENSIEVWDLRGADGIGIAKRSDIVLPFPEKLVAKADSLRGLCTTRFYLVEACGDLLLVVRFIGDYVDGDGTLLQEWDCLADLCNHPKVCPYRTFLFHVYKLDSDILEWVEMDSLGDQALFIGGNESVSISARSFPNCEKNSVYFTDDNWGHMEEDYLYGGHDMGIYNMKDGSVKPIYEFSSEQIQPPPCWIIPPAMLES</sequence>
<comment type="caution">
    <text evidence="2">The sequence shown here is derived from an EMBL/GenBank/DDBJ whole genome shotgun (WGS) entry which is preliminary data.</text>
</comment>
<dbReference type="SMART" id="SM00256">
    <property type="entry name" value="FBOX"/>
    <property type="match status" value="1"/>
</dbReference>
<evidence type="ECO:0000313" key="2">
    <source>
        <dbReference type="EMBL" id="KAK8521274.1"/>
    </source>
</evidence>